<dbReference type="InterPro" id="IPR023780">
    <property type="entry name" value="Chromo_domain"/>
</dbReference>
<evidence type="ECO:0000256" key="4">
    <source>
        <dbReference type="SAM" id="MobiDB-lite"/>
    </source>
</evidence>
<protein>
    <recommendedName>
        <fullName evidence="5">Chromo domain-containing protein</fullName>
    </recommendedName>
</protein>
<dbReference type="STRING" id="37992.A0A4Z0YCQ8"/>
<dbReference type="Pfam" id="PF00385">
    <property type="entry name" value="Chromo"/>
    <property type="match status" value="1"/>
</dbReference>
<evidence type="ECO:0000259" key="5">
    <source>
        <dbReference type="PROSITE" id="PS50013"/>
    </source>
</evidence>
<dbReference type="SUPFAM" id="SSF54160">
    <property type="entry name" value="Chromo domain-like"/>
    <property type="match status" value="1"/>
</dbReference>
<organism evidence="6 7">
    <name type="scientific">Xylaria hypoxylon</name>
    <dbReference type="NCBI Taxonomy" id="37992"/>
    <lineage>
        <taxon>Eukaryota</taxon>
        <taxon>Fungi</taxon>
        <taxon>Dikarya</taxon>
        <taxon>Ascomycota</taxon>
        <taxon>Pezizomycotina</taxon>
        <taxon>Sordariomycetes</taxon>
        <taxon>Xylariomycetidae</taxon>
        <taxon>Xylariales</taxon>
        <taxon>Xylariaceae</taxon>
        <taxon>Xylaria</taxon>
    </lineage>
</organism>
<comment type="subunit">
    <text evidence="2">Component of the NuA4 histone acetyltransferase complex.</text>
</comment>
<evidence type="ECO:0000256" key="3">
    <source>
        <dbReference type="ARBA" id="ARBA00023242"/>
    </source>
</evidence>
<dbReference type="SMART" id="SM00298">
    <property type="entry name" value="CHROMO"/>
    <property type="match status" value="1"/>
</dbReference>
<feature type="compositionally biased region" description="Acidic residues" evidence="4">
    <location>
        <begin position="53"/>
        <end position="66"/>
    </location>
</feature>
<dbReference type="PROSITE" id="PS00598">
    <property type="entry name" value="CHROMO_1"/>
    <property type="match status" value="1"/>
</dbReference>
<dbReference type="PROSITE" id="PS50013">
    <property type="entry name" value="CHROMO_2"/>
    <property type="match status" value="1"/>
</dbReference>
<proteinExistence type="predicted"/>
<feature type="domain" description="Chromo" evidence="5">
    <location>
        <begin position="244"/>
        <end position="296"/>
    </location>
</feature>
<dbReference type="OrthoDB" id="10071592at2759"/>
<comment type="subcellular location">
    <subcellularLocation>
        <location evidence="1">Nucleus</location>
    </subcellularLocation>
</comment>
<dbReference type="InterPro" id="IPR023779">
    <property type="entry name" value="Chromodomain_CS"/>
</dbReference>
<feature type="region of interest" description="Disordered" evidence="4">
    <location>
        <begin position="191"/>
        <end position="226"/>
    </location>
</feature>
<evidence type="ECO:0000256" key="1">
    <source>
        <dbReference type="ARBA" id="ARBA00004123"/>
    </source>
</evidence>
<accession>A0A4Z0YCQ8</accession>
<dbReference type="GO" id="GO:0005634">
    <property type="term" value="C:nucleus"/>
    <property type="evidence" value="ECO:0007669"/>
    <property type="project" value="UniProtKB-SubCell"/>
</dbReference>
<comment type="caution">
    <text evidence="6">The sequence shown here is derived from an EMBL/GenBank/DDBJ whole genome shotgun (WGS) entry which is preliminary data.</text>
</comment>
<keyword evidence="3" id="KW-0539">Nucleus</keyword>
<dbReference type="Gene3D" id="2.40.50.40">
    <property type="match status" value="1"/>
</dbReference>
<evidence type="ECO:0000256" key="2">
    <source>
        <dbReference type="ARBA" id="ARBA00011353"/>
    </source>
</evidence>
<evidence type="ECO:0000313" key="7">
    <source>
        <dbReference type="Proteomes" id="UP000297716"/>
    </source>
</evidence>
<dbReference type="InterPro" id="IPR016197">
    <property type="entry name" value="Chromo-like_dom_sf"/>
</dbReference>
<feature type="region of interest" description="Disordered" evidence="4">
    <location>
        <begin position="1"/>
        <end position="127"/>
    </location>
</feature>
<dbReference type="InterPro" id="IPR000953">
    <property type="entry name" value="Chromo/chromo_shadow_dom"/>
</dbReference>
<keyword evidence="7" id="KW-1185">Reference proteome</keyword>
<dbReference type="GO" id="GO:0006338">
    <property type="term" value="P:chromatin remodeling"/>
    <property type="evidence" value="ECO:0007669"/>
    <property type="project" value="UniProtKB-ARBA"/>
</dbReference>
<dbReference type="InterPro" id="IPR051219">
    <property type="entry name" value="Heterochromatin_chromo-domain"/>
</dbReference>
<feature type="compositionally biased region" description="Low complexity" evidence="4">
    <location>
        <begin position="191"/>
        <end position="200"/>
    </location>
</feature>
<gene>
    <name evidence="6" type="ORF">E0Z10_g7905</name>
</gene>
<dbReference type="PANTHER" id="PTHR22812">
    <property type="entry name" value="CHROMOBOX PROTEIN"/>
    <property type="match status" value="1"/>
</dbReference>
<dbReference type="AlphaFoldDB" id="A0A4Z0YCQ8"/>
<dbReference type="Proteomes" id="UP000297716">
    <property type="component" value="Unassembled WGS sequence"/>
</dbReference>
<sequence>MDMASSSAVRTRHNPDSDGNDGAHSSNPIANIQSDSLRIQNGEGEPDRKEENQGADDANDGAEEDDALKPVLKTKPKKGGNTVAFDDEDTRDNNQDNKQGQAHDSNVPERGRSRFARAQPLKSSTRLVMPTKQQRPIGGLRGSTTRRPGRRLKGIVVNRAYSSTSSGSGPKKKRAAAKEAYQKHCQRRSTRAAAKSATQQITQQIKSPRATATPPTLGPTKATTRSTSKAITKALPMRPAKTEYEVELILDTRTKSGTTEYLVKWKGWHVTHNSWEPAANLTHCTQALKEFRSAKR</sequence>
<name>A0A4Z0YCQ8_9PEZI</name>
<evidence type="ECO:0000313" key="6">
    <source>
        <dbReference type="EMBL" id="TGJ80867.1"/>
    </source>
</evidence>
<feature type="compositionally biased region" description="Polar residues" evidence="4">
    <location>
        <begin position="23"/>
        <end position="39"/>
    </location>
</feature>
<dbReference type="CDD" id="cd00024">
    <property type="entry name" value="CD_CSD"/>
    <property type="match status" value="1"/>
</dbReference>
<dbReference type="EMBL" id="SKBN01000197">
    <property type="protein sequence ID" value="TGJ80867.1"/>
    <property type="molecule type" value="Genomic_DNA"/>
</dbReference>
<reference evidence="6 7" key="1">
    <citation type="submission" date="2019-03" db="EMBL/GenBank/DDBJ databases">
        <title>Draft genome sequence of Xylaria hypoxylon DSM 108379, a ubiquitous saprotrophic-parasitic fungi on hardwood.</title>
        <authorList>
            <person name="Buettner E."/>
            <person name="Leonhardt S."/>
            <person name="Gebauer A.M."/>
            <person name="Liers C."/>
            <person name="Hofrichter M."/>
            <person name="Kellner H."/>
        </authorList>
    </citation>
    <scope>NUCLEOTIDE SEQUENCE [LARGE SCALE GENOMIC DNA]</scope>
    <source>
        <strain evidence="6 7">DSM 108379</strain>
    </source>
</reference>